<dbReference type="GO" id="GO:0006935">
    <property type="term" value="P:chemotaxis"/>
    <property type="evidence" value="ECO:0007669"/>
    <property type="project" value="InterPro"/>
</dbReference>
<dbReference type="eggNOG" id="COG0840">
    <property type="taxonomic scope" value="Bacteria"/>
</dbReference>
<keyword evidence="9" id="KW-1185">Reference proteome</keyword>
<dbReference type="AlphaFoldDB" id="T0JMN8"/>
<evidence type="ECO:0000259" key="6">
    <source>
        <dbReference type="PROSITE" id="PS50111"/>
    </source>
</evidence>
<dbReference type="InterPro" id="IPR004090">
    <property type="entry name" value="Chemotax_Me-accpt_rcpt"/>
</dbReference>
<evidence type="ECO:0000259" key="7">
    <source>
        <dbReference type="PROSITE" id="PS50885"/>
    </source>
</evidence>
<dbReference type="GO" id="GO:0004888">
    <property type="term" value="F:transmembrane signaling receptor activity"/>
    <property type="evidence" value="ECO:0007669"/>
    <property type="project" value="InterPro"/>
</dbReference>
<keyword evidence="5" id="KW-0472">Membrane</keyword>
<reference evidence="8 9" key="1">
    <citation type="submission" date="2013-07" db="EMBL/GenBank/DDBJ databases">
        <title>Sulfurimonas hongkongensis AST-10 Genome Sequencing.</title>
        <authorList>
            <person name="Cai L."/>
            <person name="Zhang T."/>
        </authorList>
    </citation>
    <scope>NUCLEOTIDE SEQUENCE [LARGE SCALE GENOMIC DNA]</scope>
    <source>
        <strain evidence="8 9">AST-10</strain>
    </source>
</reference>
<evidence type="ECO:0000313" key="8">
    <source>
        <dbReference type="EMBL" id="EQB39391.1"/>
    </source>
</evidence>
<evidence type="ECO:0008006" key="10">
    <source>
        <dbReference type="Google" id="ProtNLM"/>
    </source>
</evidence>
<feature type="domain" description="Methyl-accepting transducer" evidence="6">
    <location>
        <begin position="409"/>
        <end position="666"/>
    </location>
</feature>
<dbReference type="CDD" id="cd06225">
    <property type="entry name" value="HAMP"/>
    <property type="match status" value="1"/>
</dbReference>
<feature type="transmembrane region" description="Helical" evidence="5">
    <location>
        <begin position="330"/>
        <end position="351"/>
    </location>
</feature>
<evidence type="ECO:0000313" key="9">
    <source>
        <dbReference type="Proteomes" id="UP000015520"/>
    </source>
</evidence>
<accession>T0JMN8</accession>
<dbReference type="SUPFAM" id="SSF58104">
    <property type="entry name" value="Methyl-accepting chemotaxis protein (MCP) signaling domain"/>
    <property type="match status" value="1"/>
</dbReference>
<name>T0JMN8_9BACT</name>
<feature type="coiled-coil region" evidence="4">
    <location>
        <begin position="456"/>
        <end position="486"/>
    </location>
</feature>
<evidence type="ECO:0000256" key="2">
    <source>
        <dbReference type="ARBA" id="ARBA00029447"/>
    </source>
</evidence>
<dbReference type="GO" id="GO:0016020">
    <property type="term" value="C:membrane"/>
    <property type="evidence" value="ECO:0007669"/>
    <property type="project" value="InterPro"/>
</dbReference>
<keyword evidence="1 3" id="KW-0807">Transducer</keyword>
<organism evidence="8 9">
    <name type="scientific">Sulfurimonas hongkongensis</name>
    <dbReference type="NCBI Taxonomy" id="1172190"/>
    <lineage>
        <taxon>Bacteria</taxon>
        <taxon>Pseudomonadati</taxon>
        <taxon>Campylobacterota</taxon>
        <taxon>Epsilonproteobacteria</taxon>
        <taxon>Campylobacterales</taxon>
        <taxon>Sulfurimonadaceae</taxon>
        <taxon>Sulfurimonas</taxon>
    </lineage>
</organism>
<evidence type="ECO:0000256" key="4">
    <source>
        <dbReference type="SAM" id="Coils"/>
    </source>
</evidence>
<keyword evidence="4" id="KW-0175">Coiled coil</keyword>
<gene>
    <name evidence="8" type="ORF">M947_06950</name>
</gene>
<dbReference type="Proteomes" id="UP000015520">
    <property type="component" value="Unassembled WGS sequence"/>
</dbReference>
<comment type="caution">
    <text evidence="8">The sequence shown here is derived from an EMBL/GenBank/DDBJ whole genome shotgun (WGS) entry which is preliminary data.</text>
</comment>
<comment type="similarity">
    <text evidence="2">Belongs to the methyl-accepting chemotaxis (MCP) protein family.</text>
</comment>
<dbReference type="PROSITE" id="PS50111">
    <property type="entry name" value="CHEMOTAXIS_TRANSDUC_2"/>
    <property type="match status" value="1"/>
</dbReference>
<proteinExistence type="inferred from homology"/>
<dbReference type="GO" id="GO:0007165">
    <property type="term" value="P:signal transduction"/>
    <property type="evidence" value="ECO:0007669"/>
    <property type="project" value="UniProtKB-KW"/>
</dbReference>
<dbReference type="EMBL" id="AUPZ01000008">
    <property type="protein sequence ID" value="EQB39391.1"/>
    <property type="molecule type" value="Genomic_DNA"/>
</dbReference>
<dbReference type="PANTHER" id="PTHR32089">
    <property type="entry name" value="METHYL-ACCEPTING CHEMOTAXIS PROTEIN MCPB"/>
    <property type="match status" value="1"/>
</dbReference>
<dbReference type="InterPro" id="IPR004089">
    <property type="entry name" value="MCPsignal_dom"/>
</dbReference>
<evidence type="ECO:0000256" key="5">
    <source>
        <dbReference type="SAM" id="Phobius"/>
    </source>
</evidence>
<dbReference type="PATRIC" id="fig|1172190.3.peg.1349"/>
<feature type="domain" description="HAMP" evidence="7">
    <location>
        <begin position="351"/>
        <end position="404"/>
    </location>
</feature>
<dbReference type="SMART" id="SM00283">
    <property type="entry name" value="MA"/>
    <property type="match status" value="1"/>
</dbReference>
<sequence>MNKLSIKLQVILLVAVSLVVLAFIIGLISTNKSADALLKNSYENLTTVRDMKKSQIQSFFDKNLVDIEVLSRSQNVKELLTDLIDVHETLNVQADEPYPVNNELAKDKKERHEEYFQTYMKAYEYYDIFIICAKHGHVMYSATKESDYGANLTVGALKDSPLGEAYREALKNNRPTFIDMKPYAPSENEPTMFLSTPVSIDGEVQAVLVFQISDAAINKVMQQRNGYGETQEDYLVGADKLMRSDSFINNSTHSIRASFANPAKGRVDTQASRDAFEGKTDIIMTEGYDGNQILLAYSHIDIGQDFDWAIISRIGEQEVMITPNEIKTSIIIAAIIALLIIVALTVVMINISVIKPLDRFKDTLLSIGSNNDLNKKVDENAPLELAQMASTFNELLDSLKNLIKISKQGATENASISHELSTTAKGVGENVEKSVVAVDDATLKANTTKDEILIAITDAQESKKEVEKANENLNAARNDIVALTSRVQGSAQLEIDLAHKMDALSGEANAVKSILEVISDIADQTNLLALNAAIEAARAGEHGRGFAVVADEVRKLAERTQKSLGEINATISVIVQSINDVSTQMNTNSQEVQALAEISTDVEVKINDSVNIVNLAVKASDKTVNDFEKTGKDIEFIVNQITQINTISSQNARSVEEIAAAAEHLNSLTDALHVKLEEFRT</sequence>
<dbReference type="InterPro" id="IPR003660">
    <property type="entry name" value="HAMP_dom"/>
</dbReference>
<protein>
    <recommendedName>
        <fullName evidence="10">Methyl-accepting chemotaxis protein</fullName>
    </recommendedName>
</protein>
<evidence type="ECO:0000256" key="1">
    <source>
        <dbReference type="ARBA" id="ARBA00023224"/>
    </source>
</evidence>
<dbReference type="SMART" id="SM00304">
    <property type="entry name" value="HAMP"/>
    <property type="match status" value="1"/>
</dbReference>
<dbReference type="PRINTS" id="PR00260">
    <property type="entry name" value="CHEMTRNSDUCR"/>
</dbReference>
<dbReference type="PANTHER" id="PTHR32089:SF114">
    <property type="entry name" value="METHYL-ACCEPTING CHEMOTAXIS PROTEIN MCPB"/>
    <property type="match status" value="1"/>
</dbReference>
<dbReference type="Pfam" id="PF00015">
    <property type="entry name" value="MCPsignal"/>
    <property type="match status" value="1"/>
</dbReference>
<keyword evidence="5" id="KW-1133">Transmembrane helix</keyword>
<keyword evidence="5" id="KW-0812">Transmembrane</keyword>
<dbReference type="RefSeq" id="WP_021287652.1">
    <property type="nucleotide sequence ID" value="NZ_AUPZ01000008.1"/>
</dbReference>
<evidence type="ECO:0000256" key="3">
    <source>
        <dbReference type="PROSITE-ProRule" id="PRU00284"/>
    </source>
</evidence>
<dbReference type="Pfam" id="PF00672">
    <property type="entry name" value="HAMP"/>
    <property type="match status" value="1"/>
</dbReference>
<dbReference type="STRING" id="1172190.M947_06950"/>
<dbReference type="Gene3D" id="1.10.287.950">
    <property type="entry name" value="Methyl-accepting chemotaxis protein"/>
    <property type="match status" value="1"/>
</dbReference>
<dbReference type="OrthoDB" id="5332496at2"/>
<dbReference type="PROSITE" id="PS50885">
    <property type="entry name" value="HAMP"/>
    <property type="match status" value="1"/>
</dbReference>